<feature type="transmembrane region" description="Helical" evidence="6">
    <location>
        <begin position="268"/>
        <end position="287"/>
    </location>
</feature>
<evidence type="ECO:0000256" key="2">
    <source>
        <dbReference type="ARBA" id="ARBA00022475"/>
    </source>
</evidence>
<feature type="transmembrane region" description="Helical" evidence="6">
    <location>
        <begin position="402"/>
        <end position="422"/>
    </location>
</feature>
<evidence type="ECO:0000313" key="7">
    <source>
        <dbReference type="EMBL" id="GEP95399.1"/>
    </source>
</evidence>
<sequence length="493" mass="56241">MGSIKKLAGQTIWYGLPTIAARFLGFILQLFFTAVFAPEKFGVITQIYAFIPFLNIIFTYGLETSYFRFVQQTDKTKLYNTLCISMLASTSVLTLLIFAGAGPLTDFLEIEGRTDYVIYMGWIVFFDTLATLPFAKLRQEGRPRKYALVKVLTIVSQILLTIFFLVICPKFTGNPLFAWYDMSFGVGYILIANMLASFLALVFLYRELAAFRWTFDKALWNDVMRYSMPLVIVGFGGMINEMLSRLVYTKVSMLPAKEKLRELGIFGANYKLAVLITIFIQAFRMGAEPFFFNQSKNEDARFTYARVMKFFTLTCGAVFLVVSLFLDVWKVLITRKDPAYAEGLNIVPILTMGTVFLGIYYNLSIWYKLTNRNLTGAYITLGGAVITILLNIWWIPYFSYTGSAWATFICYAFMMVASYLLGQKYYPVPYNVPRVLFYLALAAGIYLVHHYIRSLQPGIWIVHACGVAGLGIYGAVVLWMERADFRRLLLRKA</sequence>
<dbReference type="InterPro" id="IPR050833">
    <property type="entry name" value="Poly_Biosynth_Transport"/>
</dbReference>
<comment type="caution">
    <text evidence="7">The sequence shown here is derived from an EMBL/GenBank/DDBJ whole genome shotgun (WGS) entry which is preliminary data.</text>
</comment>
<feature type="transmembrane region" description="Helical" evidence="6">
    <location>
        <begin position="43"/>
        <end position="62"/>
    </location>
</feature>
<comment type="subcellular location">
    <subcellularLocation>
        <location evidence="1">Cell membrane</location>
        <topology evidence="1">Multi-pass membrane protein</topology>
    </subcellularLocation>
</comment>
<reference evidence="7 8" key="1">
    <citation type="submission" date="2019-07" db="EMBL/GenBank/DDBJ databases">
        <title>Whole genome shotgun sequence of Chitinophaga cymbidii NBRC 109752.</title>
        <authorList>
            <person name="Hosoyama A."/>
            <person name="Uohara A."/>
            <person name="Ohji S."/>
            <person name="Ichikawa N."/>
        </authorList>
    </citation>
    <scope>NUCLEOTIDE SEQUENCE [LARGE SCALE GENOMIC DNA]</scope>
    <source>
        <strain evidence="7 8">NBRC 109752</strain>
    </source>
</reference>
<dbReference type="OrthoDB" id="9814608at2"/>
<keyword evidence="2" id="KW-1003">Cell membrane</keyword>
<evidence type="ECO:0000256" key="3">
    <source>
        <dbReference type="ARBA" id="ARBA00022692"/>
    </source>
</evidence>
<dbReference type="InterPro" id="IPR002797">
    <property type="entry name" value="Polysacc_synth"/>
</dbReference>
<keyword evidence="4 6" id="KW-1133">Transmembrane helix</keyword>
<dbReference type="EMBL" id="BKAU01000001">
    <property type="protein sequence ID" value="GEP95399.1"/>
    <property type="molecule type" value="Genomic_DNA"/>
</dbReference>
<keyword evidence="3 6" id="KW-0812">Transmembrane</keyword>
<feature type="transmembrane region" description="Helical" evidence="6">
    <location>
        <begin position="12"/>
        <end position="37"/>
    </location>
</feature>
<feature type="transmembrane region" description="Helical" evidence="6">
    <location>
        <begin position="147"/>
        <end position="167"/>
    </location>
</feature>
<keyword evidence="8" id="KW-1185">Reference proteome</keyword>
<feature type="transmembrane region" description="Helical" evidence="6">
    <location>
        <begin position="82"/>
        <end position="104"/>
    </location>
</feature>
<proteinExistence type="predicted"/>
<evidence type="ECO:0000256" key="4">
    <source>
        <dbReference type="ARBA" id="ARBA00022989"/>
    </source>
</evidence>
<feature type="transmembrane region" description="Helical" evidence="6">
    <location>
        <begin position="434"/>
        <end position="452"/>
    </location>
</feature>
<feature type="transmembrane region" description="Helical" evidence="6">
    <location>
        <begin position="375"/>
        <end position="396"/>
    </location>
</feature>
<evidence type="ECO:0000313" key="8">
    <source>
        <dbReference type="Proteomes" id="UP000321436"/>
    </source>
</evidence>
<keyword evidence="5 6" id="KW-0472">Membrane</keyword>
<feature type="transmembrane region" description="Helical" evidence="6">
    <location>
        <begin position="307"/>
        <end position="326"/>
    </location>
</feature>
<organism evidence="7 8">
    <name type="scientific">Chitinophaga cymbidii</name>
    <dbReference type="NCBI Taxonomy" id="1096750"/>
    <lineage>
        <taxon>Bacteria</taxon>
        <taxon>Pseudomonadati</taxon>
        <taxon>Bacteroidota</taxon>
        <taxon>Chitinophagia</taxon>
        <taxon>Chitinophagales</taxon>
        <taxon>Chitinophagaceae</taxon>
        <taxon>Chitinophaga</taxon>
    </lineage>
</organism>
<dbReference type="Proteomes" id="UP000321436">
    <property type="component" value="Unassembled WGS sequence"/>
</dbReference>
<dbReference type="RefSeq" id="WP_146859620.1">
    <property type="nucleotide sequence ID" value="NZ_BKAU01000001.1"/>
</dbReference>
<dbReference type="Pfam" id="PF01943">
    <property type="entry name" value="Polysacc_synt"/>
    <property type="match status" value="1"/>
</dbReference>
<dbReference type="PANTHER" id="PTHR30250:SF11">
    <property type="entry name" value="O-ANTIGEN TRANSPORTER-RELATED"/>
    <property type="match status" value="1"/>
</dbReference>
<evidence type="ECO:0000256" key="1">
    <source>
        <dbReference type="ARBA" id="ARBA00004651"/>
    </source>
</evidence>
<feature type="transmembrane region" description="Helical" evidence="6">
    <location>
        <begin position="346"/>
        <end position="363"/>
    </location>
</feature>
<protein>
    <submittedName>
        <fullName evidence="7">Polysaccharide biosynthesis protein</fullName>
    </submittedName>
</protein>
<evidence type="ECO:0000256" key="5">
    <source>
        <dbReference type="ARBA" id="ARBA00023136"/>
    </source>
</evidence>
<evidence type="ECO:0000256" key="6">
    <source>
        <dbReference type="SAM" id="Phobius"/>
    </source>
</evidence>
<accession>A0A512RI70</accession>
<dbReference type="AlphaFoldDB" id="A0A512RI70"/>
<name>A0A512RI70_9BACT</name>
<feature type="transmembrane region" description="Helical" evidence="6">
    <location>
        <begin position="187"/>
        <end position="205"/>
    </location>
</feature>
<gene>
    <name evidence="7" type="ORF">CCY01nite_16590</name>
</gene>
<feature type="transmembrane region" description="Helical" evidence="6">
    <location>
        <begin position="116"/>
        <end position="135"/>
    </location>
</feature>
<feature type="transmembrane region" description="Helical" evidence="6">
    <location>
        <begin position="458"/>
        <end position="480"/>
    </location>
</feature>
<dbReference type="PANTHER" id="PTHR30250">
    <property type="entry name" value="PST FAMILY PREDICTED COLANIC ACID TRANSPORTER"/>
    <property type="match status" value="1"/>
</dbReference>
<feature type="transmembrane region" description="Helical" evidence="6">
    <location>
        <begin position="226"/>
        <end position="248"/>
    </location>
</feature>
<dbReference type="GO" id="GO:0005886">
    <property type="term" value="C:plasma membrane"/>
    <property type="evidence" value="ECO:0007669"/>
    <property type="project" value="UniProtKB-SubCell"/>
</dbReference>